<keyword evidence="3" id="KW-1003">Cell membrane</keyword>
<evidence type="ECO:0000256" key="1">
    <source>
        <dbReference type="ARBA" id="ARBA00004651"/>
    </source>
</evidence>
<comment type="caution">
    <text evidence="8">The sequence shown here is derived from an EMBL/GenBank/DDBJ whole genome shotgun (WGS) entry which is preliminary data.</text>
</comment>
<evidence type="ECO:0000313" key="9">
    <source>
        <dbReference type="Proteomes" id="UP000606044"/>
    </source>
</evidence>
<dbReference type="PANTHER" id="PTHR33452">
    <property type="entry name" value="OXIDOREDUCTASE CATD-RELATED"/>
    <property type="match status" value="1"/>
</dbReference>
<reference evidence="8" key="2">
    <citation type="submission" date="2020-09" db="EMBL/GenBank/DDBJ databases">
        <authorList>
            <person name="Sun Q."/>
            <person name="Sedlacek I."/>
        </authorList>
    </citation>
    <scope>NUCLEOTIDE SEQUENCE</scope>
    <source>
        <strain evidence="8">CCM 7897</strain>
    </source>
</reference>
<name>A0A917FEG7_9HYPH</name>
<evidence type="ECO:0000256" key="5">
    <source>
        <dbReference type="ARBA" id="ARBA00022989"/>
    </source>
</evidence>
<evidence type="ECO:0000256" key="6">
    <source>
        <dbReference type="ARBA" id="ARBA00023136"/>
    </source>
</evidence>
<proteinExistence type="inferred from homology"/>
<feature type="transmembrane region" description="Helical" evidence="7">
    <location>
        <begin position="72"/>
        <end position="92"/>
    </location>
</feature>
<comment type="subcellular location">
    <subcellularLocation>
        <location evidence="1">Cell membrane</location>
        <topology evidence="1">Multi-pass membrane protein</topology>
    </subcellularLocation>
</comment>
<keyword evidence="5 7" id="KW-1133">Transmembrane helix</keyword>
<evidence type="ECO:0000256" key="3">
    <source>
        <dbReference type="ARBA" id="ARBA00022475"/>
    </source>
</evidence>
<organism evidence="8 9">
    <name type="scientific">Azorhizobium oxalatiphilum</name>
    <dbReference type="NCBI Taxonomy" id="980631"/>
    <lineage>
        <taxon>Bacteria</taxon>
        <taxon>Pseudomonadati</taxon>
        <taxon>Pseudomonadota</taxon>
        <taxon>Alphaproteobacteria</taxon>
        <taxon>Hyphomicrobiales</taxon>
        <taxon>Xanthobacteraceae</taxon>
        <taxon>Azorhizobium</taxon>
    </lineage>
</organism>
<dbReference type="RefSeq" id="WP_188581805.1">
    <property type="nucleotide sequence ID" value="NZ_BMCT01000006.1"/>
</dbReference>
<dbReference type="AlphaFoldDB" id="A0A917FEG7"/>
<sequence>MQALDDLARLVGRLLVAALFLPSGVGKAMNLAGFTGMLAGKGVPFPEILAILGAAAEIVGPILLILGLAPRITAVVVGGFCLVAALISHNFWTFTDEAAQLAQRTQFLKNAAITGGMMFYFVSGSGRFSLGNGKY</sequence>
<protein>
    <submittedName>
        <fullName evidence="8">Membrane protein</fullName>
    </submittedName>
</protein>
<evidence type="ECO:0000256" key="2">
    <source>
        <dbReference type="ARBA" id="ARBA00006679"/>
    </source>
</evidence>
<evidence type="ECO:0000256" key="4">
    <source>
        <dbReference type="ARBA" id="ARBA00022692"/>
    </source>
</evidence>
<reference evidence="8" key="1">
    <citation type="journal article" date="2014" name="Int. J. Syst. Evol. Microbiol.">
        <title>Complete genome sequence of Corynebacterium casei LMG S-19264T (=DSM 44701T), isolated from a smear-ripened cheese.</title>
        <authorList>
            <consortium name="US DOE Joint Genome Institute (JGI-PGF)"/>
            <person name="Walter F."/>
            <person name="Albersmeier A."/>
            <person name="Kalinowski J."/>
            <person name="Ruckert C."/>
        </authorList>
    </citation>
    <scope>NUCLEOTIDE SEQUENCE</scope>
    <source>
        <strain evidence="8">CCM 7897</strain>
    </source>
</reference>
<keyword evidence="9" id="KW-1185">Reference proteome</keyword>
<keyword evidence="6 7" id="KW-0472">Membrane</keyword>
<accession>A0A917FEG7</accession>
<evidence type="ECO:0000256" key="7">
    <source>
        <dbReference type="SAM" id="Phobius"/>
    </source>
</evidence>
<comment type="similarity">
    <text evidence="2">Belongs to the DoxX family.</text>
</comment>
<dbReference type="GO" id="GO:0005886">
    <property type="term" value="C:plasma membrane"/>
    <property type="evidence" value="ECO:0007669"/>
    <property type="project" value="UniProtKB-SubCell"/>
</dbReference>
<gene>
    <name evidence="8" type="ORF">GCM10007301_39660</name>
</gene>
<dbReference type="PANTHER" id="PTHR33452:SF1">
    <property type="entry name" value="INNER MEMBRANE PROTEIN YPHA-RELATED"/>
    <property type="match status" value="1"/>
</dbReference>
<dbReference type="Proteomes" id="UP000606044">
    <property type="component" value="Unassembled WGS sequence"/>
</dbReference>
<feature type="transmembrane region" description="Helical" evidence="7">
    <location>
        <begin position="112"/>
        <end position="130"/>
    </location>
</feature>
<dbReference type="InterPro" id="IPR032808">
    <property type="entry name" value="DoxX"/>
</dbReference>
<keyword evidence="4 7" id="KW-0812">Transmembrane</keyword>
<dbReference type="Pfam" id="PF07681">
    <property type="entry name" value="DoxX"/>
    <property type="match status" value="1"/>
</dbReference>
<feature type="transmembrane region" description="Helical" evidence="7">
    <location>
        <begin position="44"/>
        <end position="65"/>
    </location>
</feature>
<dbReference type="EMBL" id="BMCT01000006">
    <property type="protein sequence ID" value="GGF75773.1"/>
    <property type="molecule type" value="Genomic_DNA"/>
</dbReference>
<evidence type="ECO:0000313" key="8">
    <source>
        <dbReference type="EMBL" id="GGF75773.1"/>
    </source>
</evidence>
<dbReference type="InterPro" id="IPR051907">
    <property type="entry name" value="DoxX-like_oxidoreductase"/>
</dbReference>